<organism evidence="3 4">
    <name type="scientific">Cryobacterium zongtaii</name>
    <dbReference type="NCBI Taxonomy" id="1259217"/>
    <lineage>
        <taxon>Bacteria</taxon>
        <taxon>Bacillati</taxon>
        <taxon>Actinomycetota</taxon>
        <taxon>Actinomycetes</taxon>
        <taxon>Micrococcales</taxon>
        <taxon>Microbacteriaceae</taxon>
        <taxon>Cryobacterium</taxon>
    </lineage>
</organism>
<dbReference type="InterPro" id="IPR046548">
    <property type="entry name" value="DUF6804"/>
</dbReference>
<evidence type="ECO:0000256" key="2">
    <source>
        <dbReference type="SAM" id="Phobius"/>
    </source>
</evidence>
<dbReference type="EMBL" id="PPXF01000023">
    <property type="protein sequence ID" value="POH69152.1"/>
    <property type="molecule type" value="Genomic_DNA"/>
</dbReference>
<gene>
    <name evidence="3" type="ORF">C3B59_05805</name>
</gene>
<protein>
    <submittedName>
        <fullName evidence="3">Uncharacterized protein</fullName>
    </submittedName>
</protein>
<accession>A0A2S3ZLI6</accession>
<dbReference type="Proteomes" id="UP000237104">
    <property type="component" value="Unassembled WGS sequence"/>
</dbReference>
<keyword evidence="2" id="KW-1133">Transmembrane helix</keyword>
<feature type="region of interest" description="Disordered" evidence="1">
    <location>
        <begin position="1"/>
        <end position="21"/>
    </location>
</feature>
<sequence length="143" mass="16291">MCTARRRDAEKKRDLAREDQARHENMSRLKLESTWRTSVAALAAGTLLFSMLDQPGGYYSGMRALLLVLCALLGILVYRAEGPSWPWLSGLIVVALAWNPFFPMRMTRQEWVPWDIAGVIFFILLAFWSKGRLPRNLPIPTAL</sequence>
<feature type="transmembrane region" description="Helical" evidence="2">
    <location>
        <begin position="58"/>
        <end position="78"/>
    </location>
</feature>
<dbReference type="Pfam" id="PF20619">
    <property type="entry name" value="DUF6804"/>
    <property type="match status" value="1"/>
</dbReference>
<evidence type="ECO:0000256" key="1">
    <source>
        <dbReference type="SAM" id="MobiDB-lite"/>
    </source>
</evidence>
<keyword evidence="2" id="KW-0472">Membrane</keyword>
<feature type="transmembrane region" description="Helical" evidence="2">
    <location>
        <begin position="111"/>
        <end position="128"/>
    </location>
</feature>
<evidence type="ECO:0000313" key="4">
    <source>
        <dbReference type="Proteomes" id="UP000237104"/>
    </source>
</evidence>
<evidence type="ECO:0000313" key="3">
    <source>
        <dbReference type="EMBL" id="POH69152.1"/>
    </source>
</evidence>
<proteinExistence type="predicted"/>
<feature type="transmembrane region" description="Helical" evidence="2">
    <location>
        <begin position="85"/>
        <end position="105"/>
    </location>
</feature>
<comment type="caution">
    <text evidence="3">The sequence shown here is derived from an EMBL/GenBank/DDBJ whole genome shotgun (WGS) entry which is preliminary data.</text>
</comment>
<name>A0A2S3ZLI6_9MICO</name>
<dbReference type="AlphaFoldDB" id="A0A2S3ZLI6"/>
<feature type="transmembrane region" description="Helical" evidence="2">
    <location>
        <begin position="34"/>
        <end position="52"/>
    </location>
</feature>
<reference evidence="3 4" key="1">
    <citation type="submission" date="2018-01" db="EMBL/GenBank/DDBJ databases">
        <title>Cryobacterium sp. nov., from glaciers in China.</title>
        <authorList>
            <person name="Liu Q."/>
            <person name="Xin Y.-H."/>
        </authorList>
    </citation>
    <scope>NUCLEOTIDE SEQUENCE [LARGE SCALE GENOMIC DNA]</scope>
    <source>
        <strain evidence="3 4">TMB1-8</strain>
    </source>
</reference>
<keyword evidence="2" id="KW-0812">Transmembrane</keyword>